<dbReference type="GO" id="GO:0005085">
    <property type="term" value="F:guanyl-nucleotide exchange factor activity"/>
    <property type="evidence" value="ECO:0007669"/>
    <property type="project" value="TreeGrafter"/>
</dbReference>
<evidence type="ECO:0000313" key="11">
    <source>
        <dbReference type="Proteomes" id="UP001295740"/>
    </source>
</evidence>
<protein>
    <recommendedName>
        <fullName evidence="6">Translation initiation factor eIF2B subunit alpha</fullName>
    </recommendedName>
    <alternativeName>
        <fullName evidence="7">eIF2B GDP-GTP exchange factor subunit alpha</fullName>
    </alternativeName>
</protein>
<dbReference type="InterPro" id="IPR042529">
    <property type="entry name" value="IF_2B-like_C"/>
</dbReference>
<dbReference type="InterPro" id="IPR037171">
    <property type="entry name" value="NagB/RpiA_transferase-like"/>
</dbReference>
<dbReference type="InterPro" id="IPR051501">
    <property type="entry name" value="eIF2B_alpha/beta/delta"/>
</dbReference>
<keyword evidence="5" id="KW-0648">Protein biosynthesis</keyword>
<name>A0AAI8YQN4_9PEZI</name>
<evidence type="ECO:0000256" key="1">
    <source>
        <dbReference type="ARBA" id="ARBA00004514"/>
    </source>
</evidence>
<evidence type="ECO:0000256" key="6">
    <source>
        <dbReference type="ARBA" id="ARBA00044208"/>
    </source>
</evidence>
<dbReference type="GO" id="GO:0005829">
    <property type="term" value="C:cytosol"/>
    <property type="evidence" value="ECO:0007669"/>
    <property type="project" value="UniProtKB-SubCell"/>
</dbReference>
<evidence type="ECO:0000256" key="2">
    <source>
        <dbReference type="ARBA" id="ARBA00007251"/>
    </source>
</evidence>
<dbReference type="InterPro" id="IPR000649">
    <property type="entry name" value="IF-2B-related"/>
</dbReference>
<evidence type="ECO:0000256" key="9">
    <source>
        <dbReference type="RuleBase" id="RU003814"/>
    </source>
</evidence>
<dbReference type="InterPro" id="IPR042528">
    <property type="entry name" value="elF-2B_alpha_N"/>
</dbReference>
<dbReference type="AlphaFoldDB" id="A0AAI8YQN4"/>
<dbReference type="Proteomes" id="UP001295740">
    <property type="component" value="Unassembled WGS sequence"/>
</dbReference>
<reference evidence="10" key="1">
    <citation type="submission" date="2023-10" db="EMBL/GenBank/DDBJ databases">
        <authorList>
            <person name="Hackl T."/>
        </authorList>
    </citation>
    <scope>NUCLEOTIDE SEQUENCE</scope>
</reference>
<keyword evidence="11" id="KW-1185">Reference proteome</keyword>
<proteinExistence type="inferred from homology"/>
<keyword evidence="3" id="KW-0963">Cytoplasm</keyword>
<evidence type="ECO:0000256" key="5">
    <source>
        <dbReference type="ARBA" id="ARBA00022917"/>
    </source>
</evidence>
<evidence type="ECO:0000256" key="3">
    <source>
        <dbReference type="ARBA" id="ARBA00022490"/>
    </source>
</evidence>
<evidence type="ECO:0000313" key="10">
    <source>
        <dbReference type="EMBL" id="CAJ2513788.1"/>
    </source>
</evidence>
<dbReference type="EMBL" id="CAUWAG010000020">
    <property type="protein sequence ID" value="CAJ2513788.1"/>
    <property type="molecule type" value="Genomic_DNA"/>
</dbReference>
<keyword evidence="4" id="KW-0396">Initiation factor</keyword>
<comment type="subunit">
    <text evidence="8">Component of the translation initiation factor 2B (eIF2B) complex which is a heterodecamer of two sets of five different subunits: alpha, beta, gamma, delta and epsilon. Subunits alpha, beta and delta comprise a regulatory subcomplex and subunits epsilon and gamma comprise a catalytic subcomplex. Within the complex, the hexameric regulatory complex resides at the center, with the two heterodimeric catalytic subcomplexes bound on opposite sides.</text>
</comment>
<dbReference type="Pfam" id="PF01008">
    <property type="entry name" value="IF-2B"/>
    <property type="match status" value="1"/>
</dbReference>
<sequence>MPKDEEKNSAAPRHLPIRSNPDMENFDIVKTYNRLLADDPELTMPVAAIEALIEALGASSAMTVFETMDLVKTQSEKLRAAFANPVALSHGTNLFQQYLVMSLKQPGEAASNRNFEVVRQHLMRNGRLFAARAKEAREKIASVGRQYIHDNTTILTHGGSRVVGTLLGRAAENLPGDPKRRFKVIYVVNDARRTESNRVVAALRARGVPVATIDDSAVAYCMPKADMVLVGAEAVMADGGVVSRLGTYSIAVLARAHHKDFFVAAEQHKIGKTFPLGQFDAGFEQNLLDFHASKAQEGGGAHEAPAPVADPVDYTPPEYIEAFFADHGVKAPSAIAKEVIDMLF</sequence>
<evidence type="ECO:0000256" key="7">
    <source>
        <dbReference type="ARBA" id="ARBA00044236"/>
    </source>
</evidence>
<dbReference type="PANTHER" id="PTHR45860:SF1">
    <property type="entry name" value="TRANSLATION INITIATION FACTOR EIF-2B SUBUNIT ALPHA"/>
    <property type="match status" value="1"/>
</dbReference>
<dbReference type="GO" id="GO:0005851">
    <property type="term" value="C:eukaryotic translation initiation factor 2B complex"/>
    <property type="evidence" value="ECO:0007669"/>
    <property type="project" value="TreeGrafter"/>
</dbReference>
<dbReference type="Gene3D" id="3.40.50.10470">
    <property type="entry name" value="Translation initiation factor eif-2b, domain 2"/>
    <property type="match status" value="1"/>
</dbReference>
<comment type="similarity">
    <text evidence="2 9">Belongs to the eIF-2B alpha/beta/delta subunits family.</text>
</comment>
<dbReference type="GO" id="GO:0003743">
    <property type="term" value="F:translation initiation factor activity"/>
    <property type="evidence" value="ECO:0007669"/>
    <property type="project" value="UniProtKB-KW"/>
</dbReference>
<dbReference type="PANTHER" id="PTHR45860">
    <property type="entry name" value="TRANSLATION INITIATION FACTOR EIF-2B SUBUNIT ALPHA"/>
    <property type="match status" value="1"/>
</dbReference>
<comment type="subcellular location">
    <subcellularLocation>
        <location evidence="1">Cytoplasm</location>
        <location evidence="1">Cytosol</location>
    </subcellularLocation>
</comment>
<gene>
    <name evidence="10" type="ORF">KHLLAP_LOCUS14256</name>
</gene>
<evidence type="ECO:0000256" key="8">
    <source>
        <dbReference type="ARBA" id="ARBA00046432"/>
    </source>
</evidence>
<comment type="caution">
    <text evidence="10">The sequence shown here is derived from an EMBL/GenBank/DDBJ whole genome shotgun (WGS) entry which is preliminary data.</text>
</comment>
<evidence type="ECO:0000256" key="4">
    <source>
        <dbReference type="ARBA" id="ARBA00022540"/>
    </source>
</evidence>
<dbReference type="Gene3D" id="1.20.120.1070">
    <property type="entry name" value="Translation initiation factor eIF-2B, N-terminal domain"/>
    <property type="match status" value="1"/>
</dbReference>
<accession>A0AAI8YQN4</accession>
<organism evidence="10 11">
    <name type="scientific">Anthostomella pinea</name>
    <dbReference type="NCBI Taxonomy" id="933095"/>
    <lineage>
        <taxon>Eukaryota</taxon>
        <taxon>Fungi</taxon>
        <taxon>Dikarya</taxon>
        <taxon>Ascomycota</taxon>
        <taxon>Pezizomycotina</taxon>
        <taxon>Sordariomycetes</taxon>
        <taxon>Xylariomycetidae</taxon>
        <taxon>Xylariales</taxon>
        <taxon>Xylariaceae</taxon>
        <taxon>Anthostomella</taxon>
    </lineage>
</organism>
<dbReference type="SUPFAM" id="SSF100950">
    <property type="entry name" value="NagB/RpiA/CoA transferase-like"/>
    <property type="match status" value="1"/>
</dbReference>